<evidence type="ECO:0000313" key="2">
    <source>
        <dbReference type="Proteomes" id="UP000186940"/>
    </source>
</evidence>
<dbReference type="GO" id="GO:0004553">
    <property type="term" value="F:hydrolase activity, hydrolyzing O-glycosyl compounds"/>
    <property type="evidence" value="ECO:0007669"/>
    <property type="project" value="InterPro"/>
</dbReference>
<evidence type="ECO:0000313" key="1">
    <source>
        <dbReference type="EMBL" id="OFV68388.1"/>
    </source>
</evidence>
<comment type="caution">
    <text evidence="1">The sequence shown here is derived from an EMBL/GenBank/DDBJ whole genome shotgun (WGS) entry which is preliminary data.</text>
</comment>
<evidence type="ECO:0008006" key="3">
    <source>
        <dbReference type="Google" id="ProtNLM"/>
    </source>
</evidence>
<dbReference type="AlphaFoldDB" id="A0A1F2PAY0"/>
<reference evidence="1" key="1">
    <citation type="submission" date="2016-05" db="EMBL/GenBank/DDBJ databases">
        <title>Microbial consortia oxidize butane by reversing methanogenesis.</title>
        <authorList>
            <person name="Laso-Perez R."/>
            <person name="Richter M."/>
            <person name="Wegener G."/>
            <person name="Musat F."/>
        </authorList>
    </citation>
    <scope>NUCLEOTIDE SEQUENCE [LARGE SCALE GENOMIC DNA]</scope>
    <source>
        <strain evidence="1">BOX2</strain>
    </source>
</reference>
<dbReference type="Gene3D" id="1.10.1330.10">
    <property type="entry name" value="Dockerin domain"/>
    <property type="match status" value="1"/>
</dbReference>
<dbReference type="InterPro" id="IPR036439">
    <property type="entry name" value="Dockerin_dom_sf"/>
</dbReference>
<gene>
    <name evidence="1" type="ORF">SCAL_000064</name>
</gene>
<organism evidence="1 2">
    <name type="scientific">Candidatus Syntropharchaeum caldarium</name>
    <dbReference type="NCBI Taxonomy" id="1838285"/>
    <lineage>
        <taxon>Archaea</taxon>
        <taxon>Methanobacteriati</taxon>
        <taxon>Methanobacteriota</taxon>
        <taxon>Stenosarchaea group</taxon>
        <taxon>Methanomicrobia</taxon>
        <taxon>Methanosarcinales</taxon>
        <taxon>ANME-2 cluster</taxon>
        <taxon>Candidatus Syntropharchaeum</taxon>
    </lineage>
</organism>
<accession>A0A1F2PAY0</accession>
<dbReference type="InterPro" id="IPR002105">
    <property type="entry name" value="Dockerin_1_rpt"/>
</dbReference>
<keyword evidence="2" id="KW-1185">Reference proteome</keyword>
<sequence length="213" mass="23015">MKKTIFILFLLFILVISPASADLFNEMNQKVLVYNQNVDRVPGVIKSLLGNEEIHGIIDLNDGSKLEVKAVTKEARVIEFGKVGTEIAPGKGDCNKDDDLTALDALCALKMSVGKMQTHESIDVDEDGKVTSLDARIILQAVVGWSPEVNPTIVVKTDEDTMRSIMNSQKPVDTFLDALDSGAIKIEAVGVVKGIILSIGKVVLQIARSLGIL</sequence>
<proteinExistence type="predicted"/>
<dbReference type="EMBL" id="LYOS01000001">
    <property type="protein sequence ID" value="OFV68388.1"/>
    <property type="molecule type" value="Genomic_DNA"/>
</dbReference>
<dbReference type="Proteomes" id="UP000186940">
    <property type="component" value="Unassembled WGS sequence"/>
</dbReference>
<dbReference type="Pfam" id="PF00404">
    <property type="entry name" value="Dockerin_1"/>
    <property type="match status" value="1"/>
</dbReference>
<dbReference type="STRING" id="1838285.SCAL_000064"/>
<protein>
    <recommendedName>
        <fullName evidence="3">Dockerin domain-containing protein</fullName>
    </recommendedName>
</protein>
<dbReference type="SUPFAM" id="SSF63446">
    <property type="entry name" value="Type I dockerin domain"/>
    <property type="match status" value="1"/>
</dbReference>
<dbReference type="GO" id="GO:0000272">
    <property type="term" value="P:polysaccharide catabolic process"/>
    <property type="evidence" value="ECO:0007669"/>
    <property type="project" value="InterPro"/>
</dbReference>
<name>A0A1F2PAY0_9EURY</name>